<protein>
    <submittedName>
        <fullName evidence="8">Reverse transcriptase domain-containing protein</fullName>
    </submittedName>
</protein>
<evidence type="ECO:0000259" key="7">
    <source>
        <dbReference type="Pfam" id="PF17917"/>
    </source>
</evidence>
<keyword evidence="3" id="KW-0540">Nuclease</keyword>
<keyword evidence="4" id="KW-0255">Endonuclease</keyword>
<dbReference type="Pfam" id="PF17917">
    <property type="entry name" value="RT_RNaseH"/>
    <property type="match status" value="1"/>
</dbReference>
<feature type="domain" description="Reverse transcriptase RNase H-like" evidence="7">
    <location>
        <begin position="196"/>
        <end position="236"/>
    </location>
</feature>
<evidence type="ECO:0000256" key="1">
    <source>
        <dbReference type="ARBA" id="ARBA00022679"/>
    </source>
</evidence>
<organism evidence="8 9">
    <name type="scientific">Tanacetum coccineum</name>
    <dbReference type="NCBI Taxonomy" id="301880"/>
    <lineage>
        <taxon>Eukaryota</taxon>
        <taxon>Viridiplantae</taxon>
        <taxon>Streptophyta</taxon>
        <taxon>Embryophyta</taxon>
        <taxon>Tracheophyta</taxon>
        <taxon>Spermatophyta</taxon>
        <taxon>Magnoliopsida</taxon>
        <taxon>eudicotyledons</taxon>
        <taxon>Gunneridae</taxon>
        <taxon>Pentapetalae</taxon>
        <taxon>asterids</taxon>
        <taxon>campanulids</taxon>
        <taxon>Asterales</taxon>
        <taxon>Asteraceae</taxon>
        <taxon>Asteroideae</taxon>
        <taxon>Anthemideae</taxon>
        <taxon>Anthemidinae</taxon>
        <taxon>Tanacetum</taxon>
    </lineage>
</organism>
<keyword evidence="5" id="KW-0378">Hydrolase</keyword>
<proteinExistence type="predicted"/>
<dbReference type="GO" id="GO:0003964">
    <property type="term" value="F:RNA-directed DNA polymerase activity"/>
    <property type="evidence" value="ECO:0007669"/>
    <property type="project" value="UniProtKB-KW"/>
</dbReference>
<evidence type="ECO:0000256" key="4">
    <source>
        <dbReference type="ARBA" id="ARBA00022759"/>
    </source>
</evidence>
<sequence>MSTSSLQVEKIVYTSLILRHHRDGLVVKVPTVIVCDEKLVRLPYGNKSLTNHGDNSEYRLNIISCIKTQNYLQKGCHVFLAHIKEKRSKEKLEEKRLEDVPVIRDFPEVFPEDFPGIPPTRQVEFQIDLVPRAAPKKDESFRMCIDYSELNKLNVKNWVRDEDIPKKSFRTHYGHYEFQVIPFGLTNAPAIFMDLINQKEKVIAFASRKLKVHEKNYTTHDLELGAVVFALKIWRQRRWIKLLSDYDCEIRYHHGKANVVADALS</sequence>
<evidence type="ECO:0000313" key="9">
    <source>
        <dbReference type="Proteomes" id="UP001151760"/>
    </source>
</evidence>
<evidence type="ECO:0000256" key="3">
    <source>
        <dbReference type="ARBA" id="ARBA00022722"/>
    </source>
</evidence>
<dbReference type="Proteomes" id="UP001151760">
    <property type="component" value="Unassembled WGS sequence"/>
</dbReference>
<name>A0ABQ5E200_9ASTR</name>
<comment type="caution">
    <text evidence="8">The sequence shown here is derived from an EMBL/GenBank/DDBJ whole genome shotgun (WGS) entry which is preliminary data.</text>
</comment>
<keyword evidence="1" id="KW-0808">Transferase</keyword>
<reference evidence="8" key="2">
    <citation type="submission" date="2022-01" db="EMBL/GenBank/DDBJ databases">
        <authorList>
            <person name="Yamashiro T."/>
            <person name="Shiraishi A."/>
            <person name="Satake H."/>
            <person name="Nakayama K."/>
        </authorList>
    </citation>
    <scope>NUCLEOTIDE SEQUENCE</scope>
</reference>
<evidence type="ECO:0000313" key="8">
    <source>
        <dbReference type="EMBL" id="GJT44488.1"/>
    </source>
</evidence>
<reference evidence="8" key="1">
    <citation type="journal article" date="2022" name="Int. J. Mol. Sci.">
        <title>Draft Genome of Tanacetum Coccineum: Genomic Comparison of Closely Related Tanacetum-Family Plants.</title>
        <authorList>
            <person name="Yamashiro T."/>
            <person name="Shiraishi A."/>
            <person name="Nakayama K."/>
            <person name="Satake H."/>
        </authorList>
    </citation>
    <scope>NUCLEOTIDE SEQUENCE</scope>
</reference>
<dbReference type="EMBL" id="BQNB010015818">
    <property type="protein sequence ID" value="GJT44488.1"/>
    <property type="molecule type" value="Genomic_DNA"/>
</dbReference>
<dbReference type="InterPro" id="IPR043502">
    <property type="entry name" value="DNA/RNA_pol_sf"/>
</dbReference>
<dbReference type="SUPFAM" id="SSF56672">
    <property type="entry name" value="DNA/RNA polymerases"/>
    <property type="match status" value="1"/>
</dbReference>
<dbReference type="PANTHER" id="PTHR24559:SF427">
    <property type="entry name" value="RNA-DIRECTED DNA POLYMERASE"/>
    <property type="match status" value="1"/>
</dbReference>
<accession>A0ABQ5E200</accession>
<keyword evidence="9" id="KW-1185">Reference proteome</keyword>
<gene>
    <name evidence="8" type="ORF">Tco_0953203</name>
</gene>
<evidence type="ECO:0000256" key="6">
    <source>
        <dbReference type="ARBA" id="ARBA00022918"/>
    </source>
</evidence>
<evidence type="ECO:0000256" key="2">
    <source>
        <dbReference type="ARBA" id="ARBA00022695"/>
    </source>
</evidence>
<keyword evidence="6 8" id="KW-0695">RNA-directed DNA polymerase</keyword>
<dbReference type="PANTHER" id="PTHR24559">
    <property type="entry name" value="TRANSPOSON TY3-I GAG-POL POLYPROTEIN"/>
    <property type="match status" value="1"/>
</dbReference>
<evidence type="ECO:0000256" key="5">
    <source>
        <dbReference type="ARBA" id="ARBA00022801"/>
    </source>
</evidence>
<dbReference type="InterPro" id="IPR053134">
    <property type="entry name" value="RNA-dir_DNA_polymerase"/>
</dbReference>
<dbReference type="Gene3D" id="3.10.10.10">
    <property type="entry name" value="HIV Type 1 Reverse Transcriptase, subunit A, domain 1"/>
    <property type="match status" value="1"/>
</dbReference>
<keyword evidence="2" id="KW-0548">Nucleotidyltransferase</keyword>
<dbReference type="InterPro" id="IPR041373">
    <property type="entry name" value="RT_RNaseH"/>
</dbReference>